<dbReference type="PANTHER" id="PTHR43747:SF5">
    <property type="entry name" value="FAD-BINDING DOMAIN-CONTAINING PROTEIN"/>
    <property type="match status" value="1"/>
</dbReference>
<evidence type="ECO:0000313" key="3">
    <source>
        <dbReference type="EMBL" id="QXI18769.1"/>
    </source>
</evidence>
<dbReference type="Pfam" id="PF04820">
    <property type="entry name" value="Trp_halogenase"/>
    <property type="match status" value="1"/>
</dbReference>
<keyword evidence="1" id="KW-0560">Oxidoreductase</keyword>
<keyword evidence="4" id="KW-1185">Reference proteome</keyword>
<dbReference type="Gene3D" id="3.50.50.60">
    <property type="entry name" value="FAD/NAD(P)-binding domain"/>
    <property type="match status" value="1"/>
</dbReference>
<dbReference type="SUPFAM" id="SSF51905">
    <property type="entry name" value="FAD/NAD(P)-binding domain"/>
    <property type="match status" value="1"/>
</dbReference>
<dbReference type="InterPro" id="IPR050816">
    <property type="entry name" value="Flavin-dep_Halogenase_NPB"/>
</dbReference>
<evidence type="ECO:0000256" key="1">
    <source>
        <dbReference type="ARBA" id="ARBA00023002"/>
    </source>
</evidence>
<name>A0A9E6TID4_9PSED</name>
<dbReference type="Pfam" id="PF12831">
    <property type="entry name" value="FAD_oxidored"/>
    <property type="match status" value="1"/>
</dbReference>
<organism evidence="3 4">
    <name type="scientific">Pseudomonas hamedanensis</name>
    <dbReference type="NCBI Taxonomy" id="2745504"/>
    <lineage>
        <taxon>Bacteria</taxon>
        <taxon>Pseudomonadati</taxon>
        <taxon>Pseudomonadota</taxon>
        <taxon>Gammaproteobacteria</taxon>
        <taxon>Pseudomonadales</taxon>
        <taxon>Pseudomonadaceae</taxon>
        <taxon>Pseudomonas</taxon>
    </lineage>
</organism>
<dbReference type="RefSeq" id="WP_186551644.1">
    <property type="nucleotide sequence ID" value="NZ_CP077091.1"/>
</dbReference>
<accession>A0A9E6TID4</accession>
<keyword evidence="2" id="KW-0503">Monooxygenase</keyword>
<reference evidence="3 4" key="1">
    <citation type="journal article" date="2020" name="Microorganisms">
        <title>Reliable Identification of Environmental Pseudomonas Isolates Using the rpoD Gene.</title>
        <authorList>
            <consortium name="The Broad Institute Genome Sequencing Platform"/>
            <person name="Girard L."/>
            <person name="Lood C."/>
            <person name="Rokni-Zadeh H."/>
            <person name="van Noort V."/>
            <person name="Lavigne R."/>
            <person name="De Mot R."/>
        </authorList>
    </citation>
    <scope>NUCLEOTIDE SEQUENCE [LARGE SCALE GENOMIC DNA]</scope>
    <source>
        <strain evidence="3 4">SWRI65</strain>
    </source>
</reference>
<proteinExistence type="predicted"/>
<reference evidence="3 4" key="2">
    <citation type="journal article" date="2021" name="Microorganisms">
        <title>The Ever-Expanding Pseudomonas Genus: Description of 43 New Species and Partition of the Pseudomonas putida Group.</title>
        <authorList>
            <person name="Girard L."/>
            <person name="Lood C."/>
            <person name="Hofte M."/>
            <person name="Vandamme P."/>
            <person name="Rokni-Zadeh H."/>
            <person name="van Noort V."/>
            <person name="Lavigne R."/>
            <person name="De Mot R."/>
        </authorList>
    </citation>
    <scope>NUCLEOTIDE SEQUENCE [LARGE SCALE GENOMIC DNA]</scope>
    <source>
        <strain evidence="3 4">SWRI65</strain>
    </source>
</reference>
<dbReference type="EMBL" id="CP077091">
    <property type="protein sequence ID" value="QXI18769.1"/>
    <property type="molecule type" value="Genomic_DNA"/>
</dbReference>
<dbReference type="GO" id="GO:0004497">
    <property type="term" value="F:monooxygenase activity"/>
    <property type="evidence" value="ECO:0007669"/>
    <property type="project" value="UniProtKB-KW"/>
</dbReference>
<dbReference type="InterPro" id="IPR006905">
    <property type="entry name" value="Flavin_halogenase"/>
</dbReference>
<evidence type="ECO:0000256" key="2">
    <source>
        <dbReference type="ARBA" id="ARBA00023033"/>
    </source>
</evidence>
<dbReference type="PANTHER" id="PTHR43747">
    <property type="entry name" value="FAD-BINDING PROTEIN"/>
    <property type="match status" value="1"/>
</dbReference>
<gene>
    <name evidence="3" type="ORF">HU739_007145</name>
</gene>
<dbReference type="AlphaFoldDB" id="A0A9E6TID4"/>
<evidence type="ECO:0000313" key="4">
    <source>
        <dbReference type="Proteomes" id="UP000631521"/>
    </source>
</evidence>
<dbReference type="KEGG" id="phv:HU739_007145"/>
<sequence length="350" mass="38425">MTQFDVVVVGAGPAGCACAISCAQRGLRVALVERQPFPRYRPGESLHPGIEPLLQHLGVAGQLYSPPAMRFDGHWIHWDGPPRFSPFGADENGPWRGFQIARADLDGALLQQARRLGVHVRQPCRASRVLTLDARVTGLETDSGCLHAAWLVDASGATGWLGRQLALPDQAGSPPLQVRYGYLHGCLGPYANTPHLLAGPYGWTWITQVQTQLLHWTNLAFATDRAQNADRQMLPEALRVLPQAGPIRGADVSWRISKAAAGNGYFLVGDCASRLDPAASHGVLKALMSGMQAAQAVHDCLRRPILEAAVQAQYRQWLHAWFERDATQLRHFYRQHPYPPQWLGCPAKPS</sequence>
<dbReference type="PRINTS" id="PR00420">
    <property type="entry name" value="RNGMNOXGNASE"/>
</dbReference>
<dbReference type="Proteomes" id="UP000631521">
    <property type="component" value="Chromosome"/>
</dbReference>
<dbReference type="InterPro" id="IPR036188">
    <property type="entry name" value="FAD/NAD-bd_sf"/>
</dbReference>
<protein>
    <submittedName>
        <fullName evidence="3">NAD(P)/FAD-dependent oxidoreductase</fullName>
    </submittedName>
</protein>